<dbReference type="AlphaFoldDB" id="A0A0D0DXD4"/>
<organism evidence="2 3">
    <name type="scientific">Paxillus rubicundulus Ve08.2h10</name>
    <dbReference type="NCBI Taxonomy" id="930991"/>
    <lineage>
        <taxon>Eukaryota</taxon>
        <taxon>Fungi</taxon>
        <taxon>Dikarya</taxon>
        <taxon>Basidiomycota</taxon>
        <taxon>Agaricomycotina</taxon>
        <taxon>Agaricomycetes</taxon>
        <taxon>Agaricomycetidae</taxon>
        <taxon>Boletales</taxon>
        <taxon>Paxilineae</taxon>
        <taxon>Paxillaceae</taxon>
        <taxon>Paxillus</taxon>
    </lineage>
</organism>
<dbReference type="STRING" id="930991.A0A0D0DXD4"/>
<dbReference type="InParanoid" id="A0A0D0DXD4"/>
<name>A0A0D0DXD4_9AGAM</name>
<proteinExistence type="predicted"/>
<reference evidence="2 3" key="1">
    <citation type="submission" date="2014-04" db="EMBL/GenBank/DDBJ databases">
        <authorList>
            <consortium name="DOE Joint Genome Institute"/>
            <person name="Kuo A."/>
            <person name="Kohler A."/>
            <person name="Jargeat P."/>
            <person name="Nagy L.G."/>
            <person name="Floudas D."/>
            <person name="Copeland A."/>
            <person name="Barry K.W."/>
            <person name="Cichocki N."/>
            <person name="Veneault-Fourrey C."/>
            <person name="LaButti K."/>
            <person name="Lindquist E.A."/>
            <person name="Lipzen A."/>
            <person name="Lundell T."/>
            <person name="Morin E."/>
            <person name="Murat C."/>
            <person name="Sun H."/>
            <person name="Tunlid A."/>
            <person name="Henrissat B."/>
            <person name="Grigoriev I.V."/>
            <person name="Hibbett D.S."/>
            <person name="Martin F."/>
            <person name="Nordberg H.P."/>
            <person name="Cantor M.N."/>
            <person name="Hua S.X."/>
        </authorList>
    </citation>
    <scope>NUCLEOTIDE SEQUENCE [LARGE SCALE GENOMIC DNA]</scope>
    <source>
        <strain evidence="2 3">Ve08.2h10</strain>
    </source>
</reference>
<dbReference type="HOGENOM" id="CLU_007061_0_0_1"/>
<feature type="non-terminal residue" evidence="2">
    <location>
        <position position="246"/>
    </location>
</feature>
<dbReference type="InterPro" id="IPR046496">
    <property type="entry name" value="DUF6589"/>
</dbReference>
<protein>
    <recommendedName>
        <fullName evidence="1">DUF6589 domain-containing protein</fullName>
    </recommendedName>
</protein>
<keyword evidence="3" id="KW-1185">Reference proteome</keyword>
<feature type="domain" description="DUF6589" evidence="1">
    <location>
        <begin position="90"/>
        <end position="246"/>
    </location>
</feature>
<evidence type="ECO:0000313" key="2">
    <source>
        <dbReference type="EMBL" id="KIK90934.1"/>
    </source>
</evidence>
<dbReference type="Proteomes" id="UP000054538">
    <property type="component" value="Unassembled WGS sequence"/>
</dbReference>
<reference evidence="3" key="2">
    <citation type="submission" date="2015-01" db="EMBL/GenBank/DDBJ databases">
        <title>Evolutionary Origins and Diversification of the Mycorrhizal Mutualists.</title>
        <authorList>
            <consortium name="DOE Joint Genome Institute"/>
            <consortium name="Mycorrhizal Genomics Consortium"/>
            <person name="Kohler A."/>
            <person name="Kuo A."/>
            <person name="Nagy L.G."/>
            <person name="Floudas D."/>
            <person name="Copeland A."/>
            <person name="Barry K.W."/>
            <person name="Cichocki N."/>
            <person name="Veneault-Fourrey C."/>
            <person name="LaButti K."/>
            <person name="Lindquist E.A."/>
            <person name="Lipzen A."/>
            <person name="Lundell T."/>
            <person name="Morin E."/>
            <person name="Murat C."/>
            <person name="Riley R."/>
            <person name="Ohm R."/>
            <person name="Sun H."/>
            <person name="Tunlid A."/>
            <person name="Henrissat B."/>
            <person name="Grigoriev I.V."/>
            <person name="Hibbett D.S."/>
            <person name="Martin F."/>
        </authorList>
    </citation>
    <scope>NUCLEOTIDE SEQUENCE [LARGE SCALE GENOMIC DNA]</scope>
    <source>
        <strain evidence="3">Ve08.2h10</strain>
    </source>
</reference>
<sequence>MSHKWAANAYSDLSKHAMEEVSKVIHGSPWVIMHDNINIPMQVFSQHLHNQSHFISGHAATVWVLPEDAKLSPNANCNFLTDQARHSKTQFSYSEILYGDQETNTRLETRYIHHILSVLLNSHDFLGYKHHDADILQQPPPVNELPCGSNHIIQQHIFKTQDQEEASYDRNDKAILGWFRQLGISSEEQLKKTGLEHLIVWFGDQLTAERLRGLWRHHHEDINSYNQMDWMLPTFGWFRLVMAFAN</sequence>
<dbReference type="EMBL" id="KN825451">
    <property type="protein sequence ID" value="KIK90934.1"/>
    <property type="molecule type" value="Genomic_DNA"/>
</dbReference>
<dbReference type="OrthoDB" id="2660269at2759"/>
<dbReference type="Pfam" id="PF20231">
    <property type="entry name" value="DUF6589"/>
    <property type="match status" value="1"/>
</dbReference>
<evidence type="ECO:0000313" key="3">
    <source>
        <dbReference type="Proteomes" id="UP000054538"/>
    </source>
</evidence>
<accession>A0A0D0DXD4</accession>
<gene>
    <name evidence="2" type="ORF">PAXRUDRAFT_105097</name>
</gene>
<evidence type="ECO:0000259" key="1">
    <source>
        <dbReference type="Pfam" id="PF20231"/>
    </source>
</evidence>